<dbReference type="Gene3D" id="3.30.70.120">
    <property type="match status" value="1"/>
</dbReference>
<dbReference type="GO" id="GO:0046872">
    <property type="term" value="F:metal ion binding"/>
    <property type="evidence" value="ECO:0007669"/>
    <property type="project" value="UniProtKB-UniRule"/>
</dbReference>
<dbReference type="OrthoDB" id="9792792at2"/>
<dbReference type="RefSeq" id="WP_006675599.1">
    <property type="nucleotide sequence ID" value="NZ_AHKH01000009.1"/>
</dbReference>
<comment type="caution">
    <text evidence="6">The sequence shown here is derived from an EMBL/GenBank/DDBJ whole genome shotgun (WGS) entry which is preliminary data.</text>
</comment>
<dbReference type="GO" id="GO:0005737">
    <property type="term" value="C:cytoplasm"/>
    <property type="evidence" value="ECO:0007669"/>
    <property type="project" value="TreeGrafter"/>
</dbReference>
<evidence type="ECO:0000256" key="4">
    <source>
        <dbReference type="PIRNR" id="PIRNR037489"/>
    </source>
</evidence>
<evidence type="ECO:0000256" key="2">
    <source>
        <dbReference type="ARBA" id="ARBA00022112"/>
    </source>
</evidence>
<comment type="similarity">
    <text evidence="1 4">Belongs to the GTP cyclohydrolase I type 2/NIF3 family.</text>
</comment>
<feature type="binding site" evidence="5">
    <location>
        <position position="66"/>
    </location>
    <ligand>
        <name>a divalent metal cation</name>
        <dbReference type="ChEBI" id="CHEBI:60240"/>
        <label>1</label>
    </ligand>
</feature>
<proteinExistence type="inferred from homology"/>
<keyword evidence="7" id="KW-1185">Reference proteome</keyword>
<dbReference type="Proteomes" id="UP000003900">
    <property type="component" value="Unassembled WGS sequence"/>
</dbReference>
<evidence type="ECO:0000256" key="5">
    <source>
        <dbReference type="PIRSR" id="PIRSR602678-1"/>
    </source>
</evidence>
<reference evidence="6 7" key="1">
    <citation type="journal article" date="2012" name="J. Bacteriol.">
        <title>Genome Sequence of the Pattern-Forming Social Bacterium Paenibacillus dendritiformis C454 Chiral Morphotype.</title>
        <authorList>
            <person name="Sirota-Madi A."/>
            <person name="Olender T."/>
            <person name="Helman Y."/>
            <person name="Brainis I."/>
            <person name="Finkelshtein A."/>
            <person name="Roth D."/>
            <person name="Hagai E."/>
            <person name="Leshkowitz D."/>
            <person name="Brodsky L."/>
            <person name="Galatenko V."/>
            <person name="Nikolaev V."/>
            <person name="Gutnick D.L."/>
            <person name="Lancet D."/>
            <person name="Ben-Jacob E."/>
        </authorList>
    </citation>
    <scope>NUCLEOTIDE SEQUENCE [LARGE SCALE GENOMIC DNA]</scope>
    <source>
        <strain evidence="6 7">C454</strain>
    </source>
</reference>
<dbReference type="PANTHER" id="PTHR13799:SF14">
    <property type="entry name" value="GTP CYCLOHYDROLASE 1 TYPE 2 HOMOLOG"/>
    <property type="match status" value="1"/>
</dbReference>
<sequence>MYAHAQTVIQWMEQLAPKSMAVPDDRIGLQLGTLNKKVSRVLVALDVTEEVVDEAIRLEAELIIAHHAIIYRPLPHLQTDTPAGKLMEKLIKHDIAVYISHTNYDVAPGGMNDLMADRLRLTEVKVLEKLQQEPLQKLVVFVPVSHADSVRMAILDAGAGHIGAYSHCSFSQPGTGTFQPQEGTNPFIGESGKLESVEEVRIETIVPQSRRSRVLQAMFKAHPYEEVAYDLYPLDLEGTAYGLGRVGKLPAPVTLQACAEQVKKAFDVPHVRVVGSPEREVKKIAVLGGSGSRYVRHALFHGADVLVTGDIDYHTAHDALAAGLAIIDPGHNAEKMMKEDVASRLQQAADKHGVKTVFHASSVNTEPFQFM</sequence>
<dbReference type="InterPro" id="IPR017221">
    <property type="entry name" value="DUF34/NIF3_bac"/>
</dbReference>
<dbReference type="SUPFAM" id="SSF102705">
    <property type="entry name" value="NIF3 (NGG1p interacting factor 3)-like"/>
    <property type="match status" value="1"/>
</dbReference>
<gene>
    <name evidence="6" type="ORF">PDENDC454_05421</name>
</gene>
<dbReference type="InterPro" id="IPR015867">
    <property type="entry name" value="N-reg_PII/ATP_PRibTrfase_C"/>
</dbReference>
<dbReference type="Pfam" id="PF01784">
    <property type="entry name" value="DUF34_NIF3"/>
    <property type="match status" value="1"/>
</dbReference>
<evidence type="ECO:0000256" key="1">
    <source>
        <dbReference type="ARBA" id="ARBA00006964"/>
    </source>
</evidence>
<keyword evidence="3 4" id="KW-0479">Metal-binding</keyword>
<dbReference type="AlphaFoldDB" id="H3SC93"/>
<feature type="binding site" evidence="5">
    <location>
        <position position="334"/>
    </location>
    <ligand>
        <name>a divalent metal cation</name>
        <dbReference type="ChEBI" id="CHEBI:60240"/>
        <label>1</label>
    </ligand>
</feature>
<protein>
    <recommendedName>
        <fullName evidence="2 4">GTP cyclohydrolase 1 type 2 homolog</fullName>
    </recommendedName>
</protein>
<dbReference type="Gene3D" id="3.40.1390.30">
    <property type="entry name" value="NIF3 (NGG1p interacting factor 3)-like"/>
    <property type="match status" value="1"/>
</dbReference>
<dbReference type="EMBL" id="AHKH01000009">
    <property type="protein sequence ID" value="EHQ63297.1"/>
    <property type="molecule type" value="Genomic_DNA"/>
</dbReference>
<dbReference type="PATRIC" id="fig|1131935.3.peg.1081"/>
<dbReference type="PIRSF" id="PIRSF037489">
    <property type="entry name" value="UCP037489_NIF3_YqfO"/>
    <property type="match status" value="1"/>
</dbReference>
<accession>H3SC93</accession>
<feature type="binding site" evidence="5">
    <location>
        <position position="331"/>
    </location>
    <ligand>
        <name>a divalent metal cation</name>
        <dbReference type="ChEBI" id="CHEBI:60240"/>
        <label>1</label>
    </ligand>
</feature>
<dbReference type="InterPro" id="IPR036069">
    <property type="entry name" value="DUF34/NIF3_sf"/>
</dbReference>
<dbReference type="FunFam" id="3.40.1390.30:FF:000001">
    <property type="entry name" value="GTP cyclohydrolase 1 type 2"/>
    <property type="match status" value="1"/>
</dbReference>
<dbReference type="PANTHER" id="PTHR13799">
    <property type="entry name" value="NGG1 INTERACTING FACTOR 3"/>
    <property type="match status" value="1"/>
</dbReference>
<organism evidence="6 7">
    <name type="scientific">Paenibacillus dendritiformis C454</name>
    <dbReference type="NCBI Taxonomy" id="1131935"/>
    <lineage>
        <taxon>Bacteria</taxon>
        <taxon>Bacillati</taxon>
        <taxon>Bacillota</taxon>
        <taxon>Bacilli</taxon>
        <taxon>Bacillales</taxon>
        <taxon>Paenibacillaceae</taxon>
        <taxon>Paenibacillus</taxon>
    </lineage>
</organism>
<evidence type="ECO:0000256" key="3">
    <source>
        <dbReference type="ARBA" id="ARBA00022723"/>
    </source>
</evidence>
<name>H3SC93_9BACL</name>
<dbReference type="InterPro" id="IPR002678">
    <property type="entry name" value="DUF34/NIF3"/>
</dbReference>
<evidence type="ECO:0000313" key="7">
    <source>
        <dbReference type="Proteomes" id="UP000003900"/>
    </source>
</evidence>
<dbReference type="NCBIfam" id="TIGR00486">
    <property type="entry name" value="YbgI_SA1388"/>
    <property type="match status" value="1"/>
</dbReference>
<evidence type="ECO:0000313" key="6">
    <source>
        <dbReference type="EMBL" id="EHQ63297.1"/>
    </source>
</evidence>
<feature type="binding site" evidence="5">
    <location>
        <position position="67"/>
    </location>
    <ligand>
        <name>a divalent metal cation</name>
        <dbReference type="ChEBI" id="CHEBI:60240"/>
        <label>1</label>
    </ligand>
</feature>
<feature type="binding site" evidence="5">
    <location>
        <position position="105"/>
    </location>
    <ligand>
        <name>a divalent metal cation</name>
        <dbReference type="ChEBI" id="CHEBI:60240"/>
        <label>1</label>
    </ligand>
</feature>
<dbReference type="STRING" id="1131935.PDENDC454_05421"/>
<dbReference type="FunFam" id="3.30.70.120:FF:000006">
    <property type="entry name" value="GTP cyclohydrolase 1 type 2 homolog"/>
    <property type="match status" value="1"/>
</dbReference>